<dbReference type="AlphaFoldDB" id="A0AAV7P8F0"/>
<reference evidence="1" key="1">
    <citation type="journal article" date="2022" name="bioRxiv">
        <title>Sequencing and chromosome-scale assembly of the giantPleurodeles waltlgenome.</title>
        <authorList>
            <person name="Brown T."/>
            <person name="Elewa A."/>
            <person name="Iarovenko S."/>
            <person name="Subramanian E."/>
            <person name="Araus A.J."/>
            <person name="Petzold A."/>
            <person name="Susuki M."/>
            <person name="Suzuki K.-i.T."/>
            <person name="Hayashi T."/>
            <person name="Toyoda A."/>
            <person name="Oliveira C."/>
            <person name="Osipova E."/>
            <person name="Leigh N.D."/>
            <person name="Simon A."/>
            <person name="Yun M.H."/>
        </authorList>
    </citation>
    <scope>NUCLEOTIDE SEQUENCE</scope>
    <source>
        <strain evidence="1">20211129_DDA</strain>
        <tissue evidence="1">Liver</tissue>
    </source>
</reference>
<proteinExistence type="predicted"/>
<keyword evidence="2" id="KW-1185">Reference proteome</keyword>
<sequence length="72" mass="7806">MWRRGGEEVLQGRGRRCYGAGAEVLQVLWLLQGIASLREVANLAHWDDLAFNPPGLPPGSRLAPGALLSLLD</sequence>
<evidence type="ECO:0000313" key="1">
    <source>
        <dbReference type="EMBL" id="KAJ1124455.1"/>
    </source>
</evidence>
<name>A0AAV7P8F0_PLEWA</name>
<dbReference type="EMBL" id="JANPWB010000011">
    <property type="protein sequence ID" value="KAJ1124455.1"/>
    <property type="molecule type" value="Genomic_DNA"/>
</dbReference>
<comment type="caution">
    <text evidence="1">The sequence shown here is derived from an EMBL/GenBank/DDBJ whole genome shotgun (WGS) entry which is preliminary data.</text>
</comment>
<organism evidence="1 2">
    <name type="scientific">Pleurodeles waltl</name>
    <name type="common">Iberian ribbed newt</name>
    <dbReference type="NCBI Taxonomy" id="8319"/>
    <lineage>
        <taxon>Eukaryota</taxon>
        <taxon>Metazoa</taxon>
        <taxon>Chordata</taxon>
        <taxon>Craniata</taxon>
        <taxon>Vertebrata</taxon>
        <taxon>Euteleostomi</taxon>
        <taxon>Amphibia</taxon>
        <taxon>Batrachia</taxon>
        <taxon>Caudata</taxon>
        <taxon>Salamandroidea</taxon>
        <taxon>Salamandridae</taxon>
        <taxon>Pleurodelinae</taxon>
        <taxon>Pleurodeles</taxon>
    </lineage>
</organism>
<accession>A0AAV7P8F0</accession>
<evidence type="ECO:0000313" key="2">
    <source>
        <dbReference type="Proteomes" id="UP001066276"/>
    </source>
</evidence>
<gene>
    <name evidence="1" type="ORF">NDU88_002916</name>
</gene>
<protein>
    <submittedName>
        <fullName evidence="1">Uncharacterized protein</fullName>
    </submittedName>
</protein>
<dbReference type="Proteomes" id="UP001066276">
    <property type="component" value="Chromosome 7"/>
</dbReference>